<dbReference type="GO" id="GO:0005524">
    <property type="term" value="F:ATP binding"/>
    <property type="evidence" value="ECO:0007669"/>
    <property type="project" value="UniProtKB-KW"/>
</dbReference>
<dbReference type="PRINTS" id="PR00344">
    <property type="entry name" value="BCTRLSENSOR"/>
</dbReference>
<evidence type="ECO:0000256" key="3">
    <source>
        <dbReference type="ARBA" id="ARBA00022553"/>
    </source>
</evidence>
<evidence type="ECO:0000256" key="4">
    <source>
        <dbReference type="SAM" id="Coils"/>
    </source>
</evidence>
<gene>
    <name evidence="6" type="ORF">ABDJ40_03395</name>
</gene>
<dbReference type="InterPro" id="IPR029016">
    <property type="entry name" value="GAF-like_dom_sf"/>
</dbReference>
<name>A0ABV0G9S7_9BURK</name>
<dbReference type="Gene3D" id="1.25.40.10">
    <property type="entry name" value="Tetratricopeptide repeat domain"/>
    <property type="match status" value="2"/>
</dbReference>
<evidence type="ECO:0000256" key="2">
    <source>
        <dbReference type="ARBA" id="ARBA00012438"/>
    </source>
</evidence>
<keyword evidence="6" id="KW-0547">Nucleotide-binding</keyword>
<feature type="domain" description="Histidine kinase" evidence="5">
    <location>
        <begin position="708"/>
        <end position="941"/>
    </location>
</feature>
<accession>A0ABV0G9S7</accession>
<dbReference type="Pfam" id="PF13492">
    <property type="entry name" value="GAF_3"/>
    <property type="match status" value="1"/>
</dbReference>
<evidence type="ECO:0000313" key="6">
    <source>
        <dbReference type="EMBL" id="MEO3711806.1"/>
    </source>
</evidence>
<dbReference type="RefSeq" id="WP_347606084.1">
    <property type="nucleotide sequence ID" value="NZ_JBDPZC010000001.1"/>
</dbReference>
<sequence length="977" mass="106446">MQVFRSPQVPRVMPGEFDALYDTDDALQPWYAQGVLHLLPTETSSCIHLAWQLRERDSHQAQDCLAIATRESERSGKALSLQEHWLARLTQADLLRLQARLPEASALLASLPEQDAPSLVLAADLQGVQAGIATGTGNFAERDQCLRRAAEWARQAGDQARETYYRAVLARLQVLRGQEPEPDIDARLQQASDGPAYVQAALQQLRATRAFRRSDYAQAIEAYVRCHQLALSSGQLHLAIIAAGNIGNAFTSLNDHDAALEWVQRGLDLALPTGWPSAVGSCQSQVGEALRHLGRLDLARQRLDEAEQTLRPLQASRYYAISLRYRAELALDQQQYTEALERLDALESRAESRDLAMDLRRSRALALMRLSRLDEAQQVAQSGLDDARHAQVGDLQVMAHMVLAQIARERHRQQPDAGQLVQAAGHLDQALAAASGIQHYAPPIELLDLQAQTNADLGRFEAAYQAAVRAGALRERMHGQDVTGRMLAMQLRYMTESERAESAHHRALAHAEAQRAEMAQQTSGTLARLGAIGQEITTKLDAPSVFAVLERHVHALLDARSIAVYLIDADGLTMSSVFDVEHGQHLPPHRIRLDAEESNAARALRERRELLVALAPDGSDPSQVPGTMRTLSALFAPLTVGDRVLGVMTIQSPLQNAYGEMERLVFRTLSAYTAIALDNARAYSDLGDAQKQLAAQEKLAALGALVAGVAHELNTPIGNSLLMAGTLQNKTDEIEAAMSANALRRSSLVRYLDDARQAAQLIHRGLQTAAGLVASFKQVAVDRTSEQRRVFDLALTVTDVVATMMGVVRKAGHRVEIDIPPGLEIDAYPGPLGQVLSNFINNALLHAFEDSSREGVMTIRARSTDSGWLALEFADDGQGIAPELLHRVFEPFFTTKLGRGGTGLGLSISYNIVEQLFGGRLRVQSSPGQGTCFILDLPRQAPLRPTEGEAPLHVGATAFAPAYASEGLPPPLPATGQ</sequence>
<organism evidence="6 7">
    <name type="scientific">Roseateles flavus</name>
    <dbReference type="NCBI Taxonomy" id="3149041"/>
    <lineage>
        <taxon>Bacteria</taxon>
        <taxon>Pseudomonadati</taxon>
        <taxon>Pseudomonadota</taxon>
        <taxon>Betaproteobacteria</taxon>
        <taxon>Burkholderiales</taxon>
        <taxon>Sphaerotilaceae</taxon>
        <taxon>Roseateles</taxon>
    </lineage>
</organism>
<dbReference type="InterPro" id="IPR036890">
    <property type="entry name" value="HATPase_C_sf"/>
</dbReference>
<evidence type="ECO:0000313" key="7">
    <source>
        <dbReference type="Proteomes" id="UP001462640"/>
    </source>
</evidence>
<dbReference type="InterPro" id="IPR003018">
    <property type="entry name" value="GAF"/>
</dbReference>
<dbReference type="Pfam" id="PF02518">
    <property type="entry name" value="HATPase_c"/>
    <property type="match status" value="1"/>
</dbReference>
<dbReference type="Gene3D" id="1.10.287.130">
    <property type="match status" value="1"/>
</dbReference>
<protein>
    <recommendedName>
        <fullName evidence="2">histidine kinase</fullName>
        <ecNumber evidence="2">2.7.13.3</ecNumber>
    </recommendedName>
</protein>
<dbReference type="Gene3D" id="3.30.450.40">
    <property type="match status" value="1"/>
</dbReference>
<keyword evidence="3" id="KW-0597">Phosphoprotein</keyword>
<dbReference type="InterPro" id="IPR005467">
    <property type="entry name" value="His_kinase_dom"/>
</dbReference>
<dbReference type="EMBL" id="JBDPZC010000001">
    <property type="protein sequence ID" value="MEO3711806.1"/>
    <property type="molecule type" value="Genomic_DNA"/>
</dbReference>
<reference evidence="6 7" key="1">
    <citation type="submission" date="2024-05" db="EMBL/GenBank/DDBJ databases">
        <title>Roseateles sp. 2.12 16S ribosomal RNA gene Genome sequencing and assembly.</title>
        <authorList>
            <person name="Woo H."/>
        </authorList>
    </citation>
    <scope>NUCLEOTIDE SEQUENCE [LARGE SCALE GENOMIC DNA]</scope>
    <source>
        <strain evidence="6 7">2.12</strain>
    </source>
</reference>
<dbReference type="InterPro" id="IPR003594">
    <property type="entry name" value="HATPase_dom"/>
</dbReference>
<dbReference type="InterPro" id="IPR011990">
    <property type="entry name" value="TPR-like_helical_dom_sf"/>
</dbReference>
<keyword evidence="7" id="KW-1185">Reference proteome</keyword>
<comment type="caution">
    <text evidence="6">The sequence shown here is derived from an EMBL/GenBank/DDBJ whole genome shotgun (WGS) entry which is preliminary data.</text>
</comment>
<comment type="catalytic activity">
    <reaction evidence="1">
        <text>ATP + protein L-histidine = ADP + protein N-phospho-L-histidine.</text>
        <dbReference type="EC" id="2.7.13.3"/>
    </reaction>
</comment>
<feature type="coiled-coil region" evidence="4">
    <location>
        <begin position="296"/>
        <end position="349"/>
    </location>
</feature>
<dbReference type="CDD" id="cd00082">
    <property type="entry name" value="HisKA"/>
    <property type="match status" value="1"/>
</dbReference>
<dbReference type="SUPFAM" id="SSF55874">
    <property type="entry name" value="ATPase domain of HSP90 chaperone/DNA topoisomerase II/histidine kinase"/>
    <property type="match status" value="1"/>
</dbReference>
<dbReference type="InterPro" id="IPR003661">
    <property type="entry name" value="HisK_dim/P_dom"/>
</dbReference>
<dbReference type="GO" id="GO:0016740">
    <property type="term" value="F:transferase activity"/>
    <property type="evidence" value="ECO:0007669"/>
    <property type="project" value="UniProtKB-KW"/>
</dbReference>
<keyword evidence="4" id="KW-0175">Coiled coil</keyword>
<dbReference type="InterPro" id="IPR004358">
    <property type="entry name" value="Sig_transdc_His_kin-like_C"/>
</dbReference>
<dbReference type="SUPFAM" id="SSF48452">
    <property type="entry name" value="TPR-like"/>
    <property type="match status" value="1"/>
</dbReference>
<evidence type="ECO:0000259" key="5">
    <source>
        <dbReference type="PROSITE" id="PS50109"/>
    </source>
</evidence>
<dbReference type="InterPro" id="IPR036097">
    <property type="entry name" value="HisK_dim/P_sf"/>
</dbReference>
<dbReference type="SMART" id="SM00065">
    <property type="entry name" value="GAF"/>
    <property type="match status" value="1"/>
</dbReference>
<dbReference type="PROSITE" id="PS50109">
    <property type="entry name" value="HIS_KIN"/>
    <property type="match status" value="1"/>
</dbReference>
<keyword evidence="6" id="KW-0808">Transferase</keyword>
<dbReference type="SUPFAM" id="SSF47384">
    <property type="entry name" value="Homodimeric domain of signal transducing histidine kinase"/>
    <property type="match status" value="1"/>
</dbReference>
<dbReference type="PANTHER" id="PTHR43065">
    <property type="entry name" value="SENSOR HISTIDINE KINASE"/>
    <property type="match status" value="1"/>
</dbReference>
<dbReference type="SMART" id="SM00387">
    <property type="entry name" value="HATPase_c"/>
    <property type="match status" value="1"/>
</dbReference>
<dbReference type="EC" id="2.7.13.3" evidence="2"/>
<proteinExistence type="predicted"/>
<dbReference type="SUPFAM" id="SSF55781">
    <property type="entry name" value="GAF domain-like"/>
    <property type="match status" value="1"/>
</dbReference>
<evidence type="ECO:0000256" key="1">
    <source>
        <dbReference type="ARBA" id="ARBA00000085"/>
    </source>
</evidence>
<keyword evidence="6" id="KW-0067">ATP-binding</keyword>
<dbReference type="Proteomes" id="UP001462640">
    <property type="component" value="Unassembled WGS sequence"/>
</dbReference>
<dbReference type="Gene3D" id="3.30.565.10">
    <property type="entry name" value="Histidine kinase-like ATPase, C-terminal domain"/>
    <property type="match status" value="1"/>
</dbReference>